<evidence type="ECO:0000256" key="4">
    <source>
        <dbReference type="ARBA" id="ARBA00022753"/>
    </source>
</evidence>
<protein>
    <submittedName>
        <fullName evidence="9">Protein required for protein sorting at the late Golgi</fullName>
    </submittedName>
</protein>
<keyword evidence="5" id="KW-0333">Golgi apparatus</keyword>
<dbReference type="GO" id="GO:0010008">
    <property type="term" value="C:endosome membrane"/>
    <property type="evidence" value="ECO:0007669"/>
    <property type="project" value="UniProtKB-SubCell"/>
</dbReference>
<dbReference type="HOGENOM" id="CLU_007339_1_0_1"/>
<evidence type="ECO:0000256" key="3">
    <source>
        <dbReference type="ARBA" id="ARBA00008628"/>
    </source>
</evidence>
<dbReference type="GO" id="GO:0042147">
    <property type="term" value="P:retrograde transport, endosome to Golgi"/>
    <property type="evidence" value="ECO:0007669"/>
    <property type="project" value="InterPro"/>
</dbReference>
<keyword evidence="10" id="KW-1185">Reference proteome</keyword>
<evidence type="ECO:0000259" key="8">
    <source>
        <dbReference type="Pfam" id="PF16854"/>
    </source>
</evidence>
<dbReference type="GeneID" id="18245904"/>
<dbReference type="eggNOG" id="KOG2180">
    <property type="taxonomic scope" value="Eukaryota"/>
</dbReference>
<dbReference type="InterPro" id="IPR039766">
    <property type="entry name" value="Vps53"/>
</dbReference>
<accession>G3B726</accession>
<comment type="subcellular location">
    <subcellularLocation>
        <location evidence="2">Endosome membrane</location>
        <topology evidence="2">Peripheral membrane protein</topology>
    </subcellularLocation>
    <subcellularLocation>
        <location evidence="1">Golgi apparatus</location>
        <location evidence="1">trans-Golgi network membrane</location>
        <topology evidence="1">Peripheral membrane protein</topology>
    </subcellularLocation>
</comment>
<dbReference type="PANTHER" id="PTHR12820:SF0">
    <property type="entry name" value="VACUOLAR PROTEIN SORTING-ASSOCIATED PROTEIN 53 HOMOLOG"/>
    <property type="match status" value="1"/>
</dbReference>
<dbReference type="Gene3D" id="1.10.357.110">
    <property type="entry name" value="Vacuolar protein sorting-associated protein 53, C-terminus"/>
    <property type="match status" value="1"/>
</dbReference>
<sequence>MNSFEYNPYDDLRQIFQDPQSIKELPQLLKYINDHKLAVSQQINSDINKFHQSNNDLSGKDILELIQSIETTQTKSQRIQTSIQSITCEISKLDLMKKNLTLSMNIFKRLQILSYSINELNQHLKADYRYKDIFDHLNNTKDLLEFFKPYKSIDEINRLHLVMAKIETKLIDNIFIDFEEILVYHKPSKDLKYACMILELIDDKQKDKLLNWFYNLQLKEIKAIFNNFDEAGSLDNLNRRFIYYNNTLKKMRSENADIFPSSWNIELELSKLFCEITKEDLLAKLNQRKVSSETLLSCLNTTLEFENSLNTALKSTDFTRIISKVFEPYLSIWIGDQDRYLNSKMIEFFSVPKIPPEFQSSTSFSEFENVLKINSIPNISNSSIELFKVYQKILIQALKWSNGKIHLDLANLFNKYLAEYHDRILLPIVNSEQNEANEVNQLESIKYLTMVLNTGDYIINNLDDLYKKFNNIISAQYKGKFNFDNLNHLYLNLINRSMNRLIDLISTDLRFSWRQFENNNWNNNEPSEEVSNYMIDIKGCLTKNCKAILPLIIRESYIRTFCNKVTELVVRDFSNNLKLIKPLSILNIEQITNDINNLKQLIMKLPLYSNPNWDDKTLNDKEKDKSLQFYEKYVDNQFYKLEMLLKLLLTPTLPIDNLVGSYFSLIHDNSIKNFKKFLSLKNLSVLEQRKYIDNFNLQLSLANDDLAEESPIMAILKDDSPGPINTNPSVSNTNSGIISPFPNMSSQAEGSKSPKLKINNLEKNLRELALNSESNINKFNENFKNFGKLFRKDNQNQGHE</sequence>
<feature type="domain" description="Vps53 C-terminal" evidence="8">
    <location>
        <begin position="589"/>
        <end position="682"/>
    </location>
</feature>
<proteinExistence type="inferred from homology"/>
<evidence type="ECO:0000256" key="6">
    <source>
        <dbReference type="ARBA" id="ARBA00023136"/>
    </source>
</evidence>
<evidence type="ECO:0000256" key="2">
    <source>
        <dbReference type="ARBA" id="ARBA00004481"/>
    </source>
</evidence>
<dbReference type="InterPro" id="IPR038260">
    <property type="entry name" value="Vps53_C_sf"/>
</dbReference>
<dbReference type="EMBL" id="GL996524">
    <property type="protein sequence ID" value="EGV63080.1"/>
    <property type="molecule type" value="Genomic_DNA"/>
</dbReference>
<dbReference type="GO" id="GO:0005829">
    <property type="term" value="C:cytosol"/>
    <property type="evidence" value="ECO:0007669"/>
    <property type="project" value="GOC"/>
</dbReference>
<dbReference type="KEGG" id="cten:18245904"/>
<dbReference type="AlphaFoldDB" id="G3B726"/>
<organism evidence="10">
    <name type="scientific">Candida tenuis (strain ATCC 10573 / BCRC 21748 / CBS 615 / JCM 9827 / NBRC 10315 / NRRL Y-1498 / VKM Y-70)</name>
    <name type="common">Yeast</name>
    <name type="synonym">Yamadazyma tenuis</name>
    <dbReference type="NCBI Taxonomy" id="590646"/>
    <lineage>
        <taxon>Eukaryota</taxon>
        <taxon>Fungi</taxon>
        <taxon>Dikarya</taxon>
        <taxon>Ascomycota</taxon>
        <taxon>Saccharomycotina</taxon>
        <taxon>Pichiomycetes</taxon>
        <taxon>Debaryomycetaceae</taxon>
        <taxon>Yamadazyma</taxon>
    </lineage>
</organism>
<evidence type="ECO:0000313" key="9">
    <source>
        <dbReference type="EMBL" id="EGV63080.1"/>
    </source>
</evidence>
<evidence type="ECO:0000313" key="10">
    <source>
        <dbReference type="Proteomes" id="UP000000707"/>
    </source>
</evidence>
<reference evidence="9 10" key="1">
    <citation type="journal article" date="2011" name="Proc. Natl. Acad. Sci. U.S.A.">
        <title>Comparative genomics of xylose-fermenting fungi for enhanced biofuel production.</title>
        <authorList>
            <person name="Wohlbach D.J."/>
            <person name="Kuo A."/>
            <person name="Sato T.K."/>
            <person name="Potts K.M."/>
            <person name="Salamov A.A."/>
            <person name="LaButti K.M."/>
            <person name="Sun H."/>
            <person name="Clum A."/>
            <person name="Pangilinan J.L."/>
            <person name="Lindquist E.A."/>
            <person name="Lucas S."/>
            <person name="Lapidus A."/>
            <person name="Jin M."/>
            <person name="Gunawan C."/>
            <person name="Balan V."/>
            <person name="Dale B.E."/>
            <person name="Jeffries T.W."/>
            <person name="Zinkel R."/>
            <person name="Barry K.W."/>
            <person name="Grigoriev I.V."/>
            <person name="Gasch A.P."/>
        </authorList>
    </citation>
    <scope>NUCLEOTIDE SEQUENCE [LARGE SCALE GENOMIC DNA]</scope>
    <source>
        <strain evidence="10">ATCC 10573 / BCRC 21748 / CBS 615 / JCM 9827 / NBRC 10315 / NRRL Y-1498 / VKM Y-70</strain>
    </source>
</reference>
<name>G3B726_CANTC</name>
<feature type="domain" description="Vps53 N-terminal" evidence="7">
    <location>
        <begin position="5"/>
        <end position="350"/>
    </location>
</feature>
<keyword evidence="6" id="KW-0472">Membrane</keyword>
<evidence type="ECO:0000259" key="7">
    <source>
        <dbReference type="Pfam" id="PF04100"/>
    </source>
</evidence>
<keyword evidence="4" id="KW-0967">Endosome</keyword>
<dbReference type="InterPro" id="IPR031745">
    <property type="entry name" value="Vps53_C"/>
</dbReference>
<dbReference type="PANTHER" id="PTHR12820">
    <property type="entry name" value="VACUOLAR SORTING PROTEIN 53"/>
    <property type="match status" value="1"/>
</dbReference>
<dbReference type="OrthoDB" id="10261632at2759"/>
<dbReference type="Pfam" id="PF16854">
    <property type="entry name" value="VPS53_C"/>
    <property type="match status" value="1"/>
</dbReference>
<evidence type="ECO:0000256" key="5">
    <source>
        <dbReference type="ARBA" id="ARBA00023034"/>
    </source>
</evidence>
<evidence type="ECO:0000256" key="1">
    <source>
        <dbReference type="ARBA" id="ARBA00004150"/>
    </source>
</evidence>
<dbReference type="GO" id="GO:0000938">
    <property type="term" value="C:GARP complex"/>
    <property type="evidence" value="ECO:0007669"/>
    <property type="project" value="InterPro"/>
</dbReference>
<dbReference type="Proteomes" id="UP000000707">
    <property type="component" value="Unassembled WGS sequence"/>
</dbReference>
<comment type="similarity">
    <text evidence="3">Belongs to the VPS53 family.</text>
</comment>
<gene>
    <name evidence="9" type="ORF">CANTEDRAFT_106623</name>
</gene>
<dbReference type="STRING" id="590646.G3B726"/>
<dbReference type="Pfam" id="PF04100">
    <property type="entry name" value="Vps53_N"/>
    <property type="match status" value="1"/>
</dbReference>
<dbReference type="InterPro" id="IPR007234">
    <property type="entry name" value="Vps53_N"/>
</dbReference>